<dbReference type="FunFam" id="2.40.50.140:FF:000012">
    <property type="entry name" value="DNA ligase"/>
    <property type="match status" value="1"/>
</dbReference>
<evidence type="ECO:0000256" key="13">
    <source>
        <dbReference type="ARBA" id="ARBA00034005"/>
    </source>
</evidence>
<dbReference type="Gene3D" id="1.10.287.610">
    <property type="entry name" value="Helix hairpin bin"/>
    <property type="match status" value="1"/>
</dbReference>
<dbReference type="FunFam" id="1.10.150.20:FF:000007">
    <property type="entry name" value="DNA ligase"/>
    <property type="match status" value="1"/>
</dbReference>
<evidence type="ECO:0000313" key="18">
    <source>
        <dbReference type="EMBL" id="MBD1370785.1"/>
    </source>
</evidence>
<dbReference type="GO" id="GO:0003677">
    <property type="term" value="F:DNA binding"/>
    <property type="evidence" value="ECO:0007669"/>
    <property type="project" value="InterPro"/>
</dbReference>
<name>A0A926RS96_9BACL</name>
<keyword evidence="7 15" id="KW-0227">DNA damage</keyword>
<evidence type="ECO:0000256" key="16">
    <source>
        <dbReference type="RuleBase" id="RU000618"/>
    </source>
</evidence>
<dbReference type="FunFam" id="1.10.150.20:FF:000006">
    <property type="entry name" value="DNA ligase"/>
    <property type="match status" value="1"/>
</dbReference>
<dbReference type="Gene3D" id="3.40.50.10190">
    <property type="entry name" value="BRCT domain"/>
    <property type="match status" value="1"/>
</dbReference>
<evidence type="ECO:0000256" key="2">
    <source>
        <dbReference type="ARBA" id="ARBA00012722"/>
    </source>
</evidence>
<evidence type="ECO:0000256" key="8">
    <source>
        <dbReference type="ARBA" id="ARBA00022833"/>
    </source>
</evidence>
<dbReference type="CDD" id="cd00114">
    <property type="entry name" value="LIGANc"/>
    <property type="match status" value="1"/>
</dbReference>
<dbReference type="Pfam" id="PF12826">
    <property type="entry name" value="HHH_2"/>
    <property type="match status" value="1"/>
</dbReference>
<comment type="caution">
    <text evidence="18">The sequence shown here is derived from an EMBL/GenBank/DDBJ whole genome shotgun (WGS) entry which is preliminary data.</text>
</comment>
<dbReference type="HAMAP" id="MF_01588">
    <property type="entry name" value="DNA_ligase_A"/>
    <property type="match status" value="1"/>
</dbReference>
<dbReference type="InterPro" id="IPR004149">
    <property type="entry name" value="Znf_DNAligase_C4"/>
</dbReference>
<feature type="binding site" evidence="15">
    <location>
        <begin position="83"/>
        <end position="84"/>
    </location>
    <ligand>
        <name>NAD(+)</name>
        <dbReference type="ChEBI" id="CHEBI:57540"/>
    </ligand>
</feature>
<proteinExistence type="inferred from homology"/>
<feature type="binding site" evidence="15">
    <location>
        <position position="287"/>
    </location>
    <ligand>
        <name>NAD(+)</name>
        <dbReference type="ChEBI" id="CHEBI:57540"/>
    </ligand>
</feature>
<dbReference type="AlphaFoldDB" id="A0A926RS96"/>
<keyword evidence="11 15" id="KW-0234">DNA repair</keyword>
<comment type="similarity">
    <text evidence="14 15">Belongs to the NAD-dependent DNA ligase family. LigA subfamily.</text>
</comment>
<dbReference type="InterPro" id="IPR010994">
    <property type="entry name" value="RuvA_2-like"/>
</dbReference>
<evidence type="ECO:0000256" key="14">
    <source>
        <dbReference type="ARBA" id="ARBA00060881"/>
    </source>
</evidence>
<dbReference type="GO" id="GO:0003911">
    <property type="term" value="F:DNA ligase (NAD+) activity"/>
    <property type="evidence" value="ECO:0007669"/>
    <property type="project" value="UniProtKB-UniRule"/>
</dbReference>
<evidence type="ECO:0000259" key="17">
    <source>
        <dbReference type="PROSITE" id="PS50172"/>
    </source>
</evidence>
<dbReference type="EMBL" id="JACXAH010000002">
    <property type="protein sequence ID" value="MBD1370785.1"/>
    <property type="molecule type" value="Genomic_DNA"/>
</dbReference>
<dbReference type="PROSITE" id="PS50172">
    <property type="entry name" value="BRCT"/>
    <property type="match status" value="1"/>
</dbReference>
<reference evidence="18" key="1">
    <citation type="submission" date="2020-09" db="EMBL/GenBank/DDBJ databases">
        <title>A novel bacterium of genus Hazenella, isolated from South China Sea.</title>
        <authorList>
            <person name="Huang H."/>
            <person name="Mo K."/>
            <person name="Hu Y."/>
        </authorList>
    </citation>
    <scope>NUCLEOTIDE SEQUENCE</scope>
    <source>
        <strain evidence="18">IB182357</strain>
    </source>
</reference>
<keyword evidence="9 15" id="KW-0460">Magnesium</keyword>
<keyword evidence="5 15" id="KW-0235">DNA replication</keyword>
<dbReference type="NCBIfam" id="NF005932">
    <property type="entry name" value="PRK07956.1"/>
    <property type="match status" value="1"/>
</dbReference>
<feature type="binding site" evidence="15">
    <location>
        <position position="428"/>
    </location>
    <ligand>
        <name>Zn(2+)</name>
        <dbReference type="ChEBI" id="CHEBI:29105"/>
    </ligand>
</feature>
<dbReference type="Proteomes" id="UP000661691">
    <property type="component" value="Unassembled WGS sequence"/>
</dbReference>
<feature type="binding site" evidence="15">
    <location>
        <position position="137"/>
    </location>
    <ligand>
        <name>NAD(+)</name>
        <dbReference type="ChEBI" id="CHEBI:57540"/>
    </ligand>
</feature>
<comment type="catalytic activity">
    <reaction evidence="13 15 16">
        <text>NAD(+) + (deoxyribonucleotide)n-3'-hydroxyl + 5'-phospho-(deoxyribonucleotide)m = (deoxyribonucleotide)n+m + AMP + beta-nicotinamide D-nucleotide.</text>
        <dbReference type="EC" id="6.5.1.2"/>
    </reaction>
</comment>
<sequence length="674" mass="75734">MKADQVQERIEKLQNELNEHNYRYHVLDDPLIRDNQYDALMKELKELEAQFPQFQTPDSPTQRVGGAVLPHFEKVTHRSPMLSLGNAFDEKELREFDARVQKLAQSATVRYVCELKIDGLAVSLQYEEGIFVQGATRGDGQIGEDITQNLKTIRSLPLRLKRPITIEARGEAFMPKEAFARLNREKEARGEVLFANPRNAGAGSLRQLDSKLAAERTLDLFIYGLNHTDEKGYETHSEALHGLVDLGFKVNPEWKKIEDIDGVIAYIKHWTERRSDLGYEIDGIVVKVDDLKLREKMGYTAKSPRWAIAYKFPAEESVTRLTDIQLKVGRTGAVTPTAYLEPVTLAGTTVKRATLHNEDFIHEKGIRLGDYVIVKKAGDIIPEVVAVVKDRRTGEEKAFTMPTHCPECHSKLVRLEGEVALRCVNPNCPAQTREGIIHFVSRNAMNIDGLGEKVVTQLFERGLVRGVADLYDLDRDQLLEMERMGEKSVDNLLQAIEKSKENSLEKLLFGIGIRFVGAKGAKVLAAHYLDMDKLMLATPSELENIEEIGPKMADSLYTYLNKPEVLEMIQRLKEVGVNMRFKGNVATVTSESEETFFSGKTVVLTGTMEIFTREEAKHLLESLGAKITGSVSKKTDLLVAGEKAGSKLEKAQKLGIDVWDEEQLKNALEETGQL</sequence>
<dbReference type="GO" id="GO:0006260">
    <property type="term" value="P:DNA replication"/>
    <property type="evidence" value="ECO:0007669"/>
    <property type="project" value="UniProtKB-KW"/>
</dbReference>
<dbReference type="InterPro" id="IPR018239">
    <property type="entry name" value="DNA_ligase_AS"/>
</dbReference>
<dbReference type="Pfam" id="PF03119">
    <property type="entry name" value="DNA_ligase_ZBD"/>
    <property type="match status" value="1"/>
</dbReference>
<dbReference type="SUPFAM" id="SSF50249">
    <property type="entry name" value="Nucleic acid-binding proteins"/>
    <property type="match status" value="1"/>
</dbReference>
<dbReference type="GO" id="GO:0006281">
    <property type="term" value="P:DNA repair"/>
    <property type="evidence" value="ECO:0007669"/>
    <property type="project" value="UniProtKB-KW"/>
</dbReference>
<evidence type="ECO:0000256" key="11">
    <source>
        <dbReference type="ARBA" id="ARBA00023204"/>
    </source>
</evidence>
<evidence type="ECO:0000256" key="5">
    <source>
        <dbReference type="ARBA" id="ARBA00022705"/>
    </source>
</evidence>
<protein>
    <recommendedName>
        <fullName evidence="3 15">DNA ligase</fullName>
        <ecNumber evidence="2 15">6.5.1.2</ecNumber>
    </recommendedName>
    <alternativeName>
        <fullName evidence="15">Polydeoxyribonucleotide synthase [NAD(+)]</fullName>
    </alternativeName>
</protein>
<comment type="cofactor">
    <cofactor evidence="15">
        <name>Mg(2+)</name>
        <dbReference type="ChEBI" id="CHEBI:18420"/>
    </cofactor>
    <cofactor evidence="15">
        <name>Mn(2+)</name>
        <dbReference type="ChEBI" id="CHEBI:29035"/>
    </cofactor>
</comment>
<evidence type="ECO:0000256" key="6">
    <source>
        <dbReference type="ARBA" id="ARBA00022723"/>
    </source>
</evidence>
<dbReference type="InterPro" id="IPR003583">
    <property type="entry name" value="Hlx-hairpin-Hlx_DNA-bd_motif"/>
</dbReference>
<dbReference type="GO" id="GO:0046872">
    <property type="term" value="F:metal ion binding"/>
    <property type="evidence" value="ECO:0007669"/>
    <property type="project" value="UniProtKB-KW"/>
</dbReference>
<dbReference type="InterPro" id="IPR041663">
    <property type="entry name" value="DisA/LigA_HHH"/>
</dbReference>
<evidence type="ECO:0000256" key="12">
    <source>
        <dbReference type="ARBA" id="ARBA00023211"/>
    </source>
</evidence>
<feature type="binding site" evidence="15">
    <location>
        <position position="311"/>
    </location>
    <ligand>
        <name>NAD(+)</name>
        <dbReference type="ChEBI" id="CHEBI:57540"/>
    </ligand>
</feature>
<feature type="binding site" evidence="15">
    <location>
        <position position="408"/>
    </location>
    <ligand>
        <name>Zn(2+)</name>
        <dbReference type="ChEBI" id="CHEBI:29105"/>
    </ligand>
</feature>
<dbReference type="Gene3D" id="2.40.50.140">
    <property type="entry name" value="Nucleic acid-binding proteins"/>
    <property type="match status" value="1"/>
</dbReference>
<dbReference type="FunFam" id="6.20.10.30:FF:000002">
    <property type="entry name" value="DNA ligase"/>
    <property type="match status" value="1"/>
</dbReference>
<dbReference type="SMART" id="SM00532">
    <property type="entry name" value="LIGANc"/>
    <property type="match status" value="1"/>
</dbReference>
<evidence type="ECO:0000256" key="7">
    <source>
        <dbReference type="ARBA" id="ARBA00022763"/>
    </source>
</evidence>
<feature type="binding site" evidence="15">
    <location>
        <position position="114"/>
    </location>
    <ligand>
        <name>NAD(+)</name>
        <dbReference type="ChEBI" id="CHEBI:57540"/>
    </ligand>
</feature>
<dbReference type="RefSeq" id="WP_191139303.1">
    <property type="nucleotide sequence ID" value="NZ_JACXAG020000002.1"/>
</dbReference>
<evidence type="ECO:0000256" key="9">
    <source>
        <dbReference type="ARBA" id="ARBA00022842"/>
    </source>
</evidence>
<dbReference type="InterPro" id="IPR012340">
    <property type="entry name" value="NA-bd_OB-fold"/>
</dbReference>
<accession>A0A926RS96</accession>
<organism evidence="18 19">
    <name type="scientific">Polycladospora coralii</name>
    <dbReference type="NCBI Taxonomy" id="2771432"/>
    <lineage>
        <taxon>Bacteria</taxon>
        <taxon>Bacillati</taxon>
        <taxon>Bacillota</taxon>
        <taxon>Bacilli</taxon>
        <taxon>Bacillales</taxon>
        <taxon>Thermoactinomycetaceae</taxon>
        <taxon>Polycladospora</taxon>
    </lineage>
</organism>
<dbReference type="Gene3D" id="3.30.470.30">
    <property type="entry name" value="DNA ligase/mRNA capping enzyme"/>
    <property type="match status" value="1"/>
</dbReference>
<dbReference type="Gene3D" id="1.10.150.20">
    <property type="entry name" value="5' to 3' exonuclease, C-terminal subdomain"/>
    <property type="match status" value="2"/>
</dbReference>
<dbReference type="InterPro" id="IPR001679">
    <property type="entry name" value="DNA_ligase"/>
</dbReference>
<dbReference type="SMART" id="SM00278">
    <property type="entry name" value="HhH1"/>
    <property type="match status" value="3"/>
</dbReference>
<feature type="domain" description="BRCT" evidence="17">
    <location>
        <begin position="592"/>
        <end position="674"/>
    </location>
</feature>
<evidence type="ECO:0000256" key="10">
    <source>
        <dbReference type="ARBA" id="ARBA00023027"/>
    </source>
</evidence>
<dbReference type="NCBIfam" id="TIGR00575">
    <property type="entry name" value="dnlj"/>
    <property type="match status" value="1"/>
</dbReference>
<evidence type="ECO:0000256" key="1">
    <source>
        <dbReference type="ARBA" id="ARBA00004067"/>
    </source>
</evidence>
<dbReference type="Pfam" id="PF14520">
    <property type="entry name" value="HHH_5"/>
    <property type="match status" value="1"/>
</dbReference>
<dbReference type="Gene3D" id="6.20.10.30">
    <property type="match status" value="1"/>
</dbReference>
<dbReference type="SMART" id="SM00292">
    <property type="entry name" value="BRCT"/>
    <property type="match status" value="1"/>
</dbReference>
<dbReference type="Pfam" id="PF03120">
    <property type="entry name" value="OB_DNA_ligase"/>
    <property type="match status" value="1"/>
</dbReference>
<dbReference type="InterPro" id="IPR004150">
    <property type="entry name" value="NAD_DNA_ligase_OB"/>
</dbReference>
<dbReference type="Pfam" id="PF00533">
    <property type="entry name" value="BRCT"/>
    <property type="match status" value="1"/>
</dbReference>
<feature type="binding site" evidence="15">
    <location>
        <begin position="34"/>
        <end position="38"/>
    </location>
    <ligand>
        <name>NAD(+)</name>
        <dbReference type="ChEBI" id="CHEBI:57540"/>
    </ligand>
</feature>
<dbReference type="PANTHER" id="PTHR23389:SF9">
    <property type="entry name" value="DNA LIGASE"/>
    <property type="match status" value="1"/>
</dbReference>
<keyword evidence="6 15" id="KW-0479">Metal-binding</keyword>
<dbReference type="PANTHER" id="PTHR23389">
    <property type="entry name" value="CHROMOSOME TRANSMISSION FIDELITY FACTOR 18"/>
    <property type="match status" value="1"/>
</dbReference>
<feature type="binding site" evidence="15">
    <location>
        <position position="171"/>
    </location>
    <ligand>
        <name>NAD(+)</name>
        <dbReference type="ChEBI" id="CHEBI:57540"/>
    </ligand>
</feature>
<evidence type="ECO:0000256" key="3">
    <source>
        <dbReference type="ARBA" id="ARBA00013308"/>
    </source>
</evidence>
<dbReference type="PROSITE" id="PS01055">
    <property type="entry name" value="DNA_LIGASE_N1"/>
    <property type="match status" value="1"/>
</dbReference>
<comment type="function">
    <text evidence="1 15">DNA ligase that catalyzes the formation of phosphodiester linkages between 5'-phosphoryl and 3'-hydroxyl groups in double-stranded DNA using NAD as a coenzyme and as the energy source for the reaction. It is essential for DNA replication and repair of damaged DNA.</text>
</comment>
<dbReference type="FunFam" id="1.10.287.610:FF:000002">
    <property type="entry name" value="DNA ligase"/>
    <property type="match status" value="1"/>
</dbReference>
<dbReference type="InterPro" id="IPR036420">
    <property type="entry name" value="BRCT_dom_sf"/>
</dbReference>
<dbReference type="CDD" id="cd17748">
    <property type="entry name" value="BRCT_DNA_ligase_like"/>
    <property type="match status" value="1"/>
</dbReference>
<dbReference type="InterPro" id="IPR033136">
    <property type="entry name" value="DNA_ligase_CS"/>
</dbReference>
<dbReference type="SUPFAM" id="SSF52113">
    <property type="entry name" value="BRCT domain"/>
    <property type="match status" value="1"/>
</dbReference>
<dbReference type="SUPFAM" id="SSF56091">
    <property type="entry name" value="DNA ligase/mRNA capping enzyme, catalytic domain"/>
    <property type="match status" value="1"/>
</dbReference>
<dbReference type="EC" id="6.5.1.2" evidence="2 15"/>
<feature type="active site" description="N6-AMP-lysine intermediate" evidence="15">
    <location>
        <position position="116"/>
    </location>
</feature>
<dbReference type="InterPro" id="IPR013840">
    <property type="entry name" value="DNAligase_N"/>
</dbReference>
<evidence type="ECO:0000313" key="19">
    <source>
        <dbReference type="Proteomes" id="UP000661691"/>
    </source>
</evidence>
<keyword evidence="19" id="KW-1185">Reference proteome</keyword>
<feature type="binding site" evidence="15">
    <location>
        <position position="405"/>
    </location>
    <ligand>
        <name>Zn(2+)</name>
        <dbReference type="ChEBI" id="CHEBI:29105"/>
    </ligand>
</feature>
<keyword evidence="10 15" id="KW-0520">NAD</keyword>
<gene>
    <name evidence="15 18" type="primary">ligA</name>
    <name evidence="18" type="ORF">IC620_00225</name>
</gene>
<keyword evidence="8 15" id="KW-0862">Zinc</keyword>
<dbReference type="Pfam" id="PF01653">
    <property type="entry name" value="DNA_ligase_aden"/>
    <property type="match status" value="1"/>
</dbReference>
<dbReference type="SUPFAM" id="SSF47781">
    <property type="entry name" value="RuvA domain 2-like"/>
    <property type="match status" value="1"/>
</dbReference>
<feature type="binding site" evidence="15">
    <location>
        <position position="423"/>
    </location>
    <ligand>
        <name>Zn(2+)</name>
        <dbReference type="ChEBI" id="CHEBI:29105"/>
    </ligand>
</feature>
<dbReference type="PIRSF" id="PIRSF001604">
    <property type="entry name" value="LigA"/>
    <property type="match status" value="1"/>
</dbReference>
<dbReference type="FunFam" id="3.30.470.30:FF:000001">
    <property type="entry name" value="DNA ligase"/>
    <property type="match status" value="1"/>
</dbReference>
<keyword evidence="12 15" id="KW-0464">Manganese</keyword>
<dbReference type="InterPro" id="IPR013839">
    <property type="entry name" value="DNAligase_adenylation"/>
</dbReference>
<evidence type="ECO:0000256" key="15">
    <source>
        <dbReference type="HAMAP-Rule" id="MF_01588"/>
    </source>
</evidence>
<dbReference type="GO" id="GO:0005829">
    <property type="term" value="C:cytosol"/>
    <property type="evidence" value="ECO:0007669"/>
    <property type="project" value="TreeGrafter"/>
</dbReference>
<keyword evidence="4 15" id="KW-0436">Ligase</keyword>
<dbReference type="PROSITE" id="PS01056">
    <property type="entry name" value="DNA_LIGASE_N2"/>
    <property type="match status" value="1"/>
</dbReference>
<evidence type="ECO:0000256" key="4">
    <source>
        <dbReference type="ARBA" id="ARBA00022598"/>
    </source>
</evidence>
<dbReference type="InterPro" id="IPR001357">
    <property type="entry name" value="BRCT_dom"/>
</dbReference>